<evidence type="ECO:0000256" key="1">
    <source>
        <dbReference type="ARBA" id="ARBA00004442"/>
    </source>
</evidence>
<keyword evidence="5" id="KW-0998">Cell outer membrane</keyword>
<feature type="signal peptide" evidence="6">
    <location>
        <begin position="1"/>
        <end position="27"/>
    </location>
</feature>
<dbReference type="GO" id="GO:0009279">
    <property type="term" value="C:cell outer membrane"/>
    <property type="evidence" value="ECO:0007669"/>
    <property type="project" value="UniProtKB-SubCell"/>
</dbReference>
<accession>A0A972NK32</accession>
<name>A0A972NK32_9BURK</name>
<evidence type="ECO:0000256" key="5">
    <source>
        <dbReference type="ARBA" id="ARBA00023237"/>
    </source>
</evidence>
<dbReference type="Pfam" id="PF06629">
    <property type="entry name" value="MipA"/>
    <property type="match status" value="1"/>
</dbReference>
<evidence type="ECO:0000313" key="7">
    <source>
        <dbReference type="EMBL" id="NPT54054.1"/>
    </source>
</evidence>
<dbReference type="AlphaFoldDB" id="A0A972NK32"/>
<proteinExistence type="inferred from homology"/>
<dbReference type="Proteomes" id="UP000655523">
    <property type="component" value="Unassembled WGS sequence"/>
</dbReference>
<keyword evidence="8" id="KW-1185">Reference proteome</keyword>
<gene>
    <name evidence="7" type="ORF">GNZ13_05385</name>
</gene>
<dbReference type="InterPro" id="IPR010583">
    <property type="entry name" value="MipA"/>
</dbReference>
<evidence type="ECO:0000256" key="6">
    <source>
        <dbReference type="SAM" id="SignalP"/>
    </source>
</evidence>
<dbReference type="PANTHER" id="PTHR38776">
    <property type="entry name" value="MLTA-INTERACTING PROTEIN-RELATED"/>
    <property type="match status" value="1"/>
</dbReference>
<comment type="similarity">
    <text evidence="2">Belongs to the MipA/OmpV family.</text>
</comment>
<comment type="subcellular location">
    <subcellularLocation>
        <location evidence="1">Cell outer membrane</location>
    </subcellularLocation>
</comment>
<evidence type="ECO:0000313" key="8">
    <source>
        <dbReference type="Proteomes" id="UP000655523"/>
    </source>
</evidence>
<dbReference type="RefSeq" id="WP_172161199.1">
    <property type="nucleotide sequence ID" value="NZ_WOEZ01000032.1"/>
</dbReference>
<keyword evidence="3 6" id="KW-0732">Signal</keyword>
<reference evidence="7 8" key="1">
    <citation type="submission" date="2019-11" db="EMBL/GenBank/DDBJ databases">
        <title>Metabolism of dissolved organic matter in forest soils.</title>
        <authorList>
            <person name="Cyle K.T."/>
            <person name="Wilhelm R.C."/>
            <person name="Martinez C.E."/>
        </authorList>
    </citation>
    <scope>NUCLEOTIDE SEQUENCE [LARGE SCALE GENOMIC DNA]</scope>
    <source>
        <strain evidence="7 8">5N</strain>
    </source>
</reference>
<protein>
    <submittedName>
        <fullName evidence="7">MipA/OmpV family protein</fullName>
    </submittedName>
</protein>
<evidence type="ECO:0000256" key="3">
    <source>
        <dbReference type="ARBA" id="ARBA00022729"/>
    </source>
</evidence>
<evidence type="ECO:0000256" key="4">
    <source>
        <dbReference type="ARBA" id="ARBA00023136"/>
    </source>
</evidence>
<feature type="chain" id="PRO_5038089530" evidence="6">
    <location>
        <begin position="28"/>
        <end position="272"/>
    </location>
</feature>
<sequence length="272" mass="29732">MKIVYRRERQLLLAVASVLLHSGVAWADGVSAEPPDVDDTGFAILSNATNVTHWGLGVGAGFEQAPYKGYGTKFSPIPLLFFDDKWVHAVGTTIDLKIGTWDHVSVALRGKYALGDGYKSSDAPILNGMQDRNGAFWFGPALAWRTGYGNLTGDFMTGGNKGQMASLDFGKAFSFGRLSIEPHVGAEWLSRKYVDYYYGVRASEARPGRAAYNGTSTFDTSVGARFDYHFTRHQMVSFDIGVAHLGSGITNSPLVGKRYIPQGKTGYLYQFN</sequence>
<dbReference type="PANTHER" id="PTHR38776:SF1">
    <property type="entry name" value="MLTA-INTERACTING PROTEIN-RELATED"/>
    <property type="match status" value="1"/>
</dbReference>
<evidence type="ECO:0000256" key="2">
    <source>
        <dbReference type="ARBA" id="ARBA00005722"/>
    </source>
</evidence>
<keyword evidence="4" id="KW-0472">Membrane</keyword>
<comment type="caution">
    <text evidence="7">The sequence shown here is derived from an EMBL/GenBank/DDBJ whole genome shotgun (WGS) entry which is preliminary data.</text>
</comment>
<organism evidence="7 8">
    <name type="scientific">Paraburkholderia elongata</name>
    <dbReference type="NCBI Taxonomy" id="2675747"/>
    <lineage>
        <taxon>Bacteria</taxon>
        <taxon>Pseudomonadati</taxon>
        <taxon>Pseudomonadota</taxon>
        <taxon>Betaproteobacteria</taxon>
        <taxon>Burkholderiales</taxon>
        <taxon>Burkholderiaceae</taxon>
        <taxon>Paraburkholderia</taxon>
    </lineage>
</organism>
<dbReference type="EMBL" id="WOEZ01000032">
    <property type="protein sequence ID" value="NPT54054.1"/>
    <property type="molecule type" value="Genomic_DNA"/>
</dbReference>